<evidence type="ECO:0000313" key="2">
    <source>
        <dbReference type="EMBL" id="VEP11615.1"/>
    </source>
</evidence>
<keyword evidence="3" id="KW-1185">Reference proteome</keyword>
<dbReference type="AlphaFoldDB" id="A0A563VK01"/>
<dbReference type="GO" id="GO:0008270">
    <property type="term" value="F:zinc ion binding"/>
    <property type="evidence" value="ECO:0007669"/>
    <property type="project" value="InterPro"/>
</dbReference>
<dbReference type="GO" id="GO:0006508">
    <property type="term" value="P:proteolysis"/>
    <property type="evidence" value="ECO:0007669"/>
    <property type="project" value="InterPro"/>
</dbReference>
<evidence type="ECO:0000313" key="3">
    <source>
        <dbReference type="Proteomes" id="UP000320055"/>
    </source>
</evidence>
<keyword evidence="2" id="KW-0378">Hydrolase</keyword>
<reference evidence="2 3" key="1">
    <citation type="submission" date="2019-01" db="EMBL/GenBank/DDBJ databases">
        <authorList>
            <person name="Brito A."/>
        </authorList>
    </citation>
    <scope>NUCLEOTIDE SEQUENCE [LARGE SCALE GENOMIC DNA]</scope>
    <source>
        <strain evidence="2">1</strain>
    </source>
</reference>
<organism evidence="2 3">
    <name type="scientific">Hyella patelloides LEGE 07179</name>
    <dbReference type="NCBI Taxonomy" id="945734"/>
    <lineage>
        <taxon>Bacteria</taxon>
        <taxon>Bacillati</taxon>
        <taxon>Cyanobacteriota</taxon>
        <taxon>Cyanophyceae</taxon>
        <taxon>Pleurocapsales</taxon>
        <taxon>Hyellaceae</taxon>
        <taxon>Hyella</taxon>
    </lineage>
</organism>
<proteinExistence type="predicted"/>
<accession>A0A563VK01</accession>
<sequence length="306" mass="34214">MKWNDLKQLEGLLLETEKHGAIIKEIGRSLQQQPIYSVSVGDKNPDHTIVAIAGMHATEVVGQLALVDLISKLNSENTKRLRYHFVPIADPDFLAENVQQLSEPITLPKLLSLKSIRDLEGYFTSNRYPECEAIRQLLETFPRIDAFFSLHTAPVAPGLFFYVAGKSNDCIASVADRIATMCQPSQIPLLEKDPTVQSQKALFPGFFTIPTAAEMNSSDDRDRCGTSLEFVAKKFQPSFIGVSEIPLGICTRLHNAPIEKIESFNKQLAQNAKVDLPYQELDLSTQIDLIHELVLASGKYLLKQYR</sequence>
<dbReference type="SUPFAM" id="SSF53187">
    <property type="entry name" value="Zn-dependent exopeptidases"/>
    <property type="match status" value="1"/>
</dbReference>
<keyword evidence="2" id="KW-0121">Carboxypeptidase</keyword>
<dbReference type="EMBL" id="CAACVJ010000013">
    <property type="protein sequence ID" value="VEP11615.1"/>
    <property type="molecule type" value="Genomic_DNA"/>
</dbReference>
<name>A0A563VK01_9CYAN</name>
<keyword evidence="2" id="KW-0645">Protease</keyword>
<dbReference type="GO" id="GO:0004181">
    <property type="term" value="F:metallocarboxypeptidase activity"/>
    <property type="evidence" value="ECO:0007669"/>
    <property type="project" value="InterPro"/>
</dbReference>
<dbReference type="Proteomes" id="UP000320055">
    <property type="component" value="Unassembled WGS sequence"/>
</dbReference>
<dbReference type="RefSeq" id="WP_144863883.1">
    <property type="nucleotide sequence ID" value="NZ_LR213774.1"/>
</dbReference>
<protein>
    <submittedName>
        <fullName evidence="2">Peptidase m14 carboxypeptidase a</fullName>
    </submittedName>
</protein>
<gene>
    <name evidence="2" type="ORF">H1P_110065</name>
</gene>
<dbReference type="InterPro" id="IPR000834">
    <property type="entry name" value="Peptidase_M14"/>
</dbReference>
<dbReference type="Pfam" id="PF00246">
    <property type="entry name" value="Peptidase_M14"/>
    <property type="match status" value="1"/>
</dbReference>
<dbReference type="OrthoDB" id="570859at2"/>
<feature type="domain" description="Peptidase M14" evidence="1">
    <location>
        <begin position="23"/>
        <end position="92"/>
    </location>
</feature>
<dbReference type="Gene3D" id="3.40.630.10">
    <property type="entry name" value="Zn peptidases"/>
    <property type="match status" value="1"/>
</dbReference>
<evidence type="ECO:0000259" key="1">
    <source>
        <dbReference type="Pfam" id="PF00246"/>
    </source>
</evidence>